<dbReference type="InterPro" id="IPR007492">
    <property type="entry name" value="LytTR_DNA-bd_dom"/>
</dbReference>
<reference evidence="4" key="1">
    <citation type="submission" date="2016-10" db="EMBL/GenBank/DDBJ databases">
        <authorList>
            <person name="Varghese N."/>
            <person name="Submissions S."/>
        </authorList>
    </citation>
    <scope>NUCLEOTIDE SEQUENCE [LARGE SCALE GENOMIC DNA]</scope>
    <source>
        <strain evidence="4">DSM 18733</strain>
    </source>
</reference>
<evidence type="ECO:0000313" key="4">
    <source>
        <dbReference type="Proteomes" id="UP000199421"/>
    </source>
</evidence>
<dbReference type="Gene3D" id="3.40.50.2300">
    <property type="match status" value="1"/>
</dbReference>
<evidence type="ECO:0000259" key="2">
    <source>
        <dbReference type="PROSITE" id="PS50110"/>
    </source>
</evidence>
<name>A0A1H7KHM1_OLID1</name>
<dbReference type="EMBL" id="FOAF01000001">
    <property type="protein sequence ID" value="SEK86393.1"/>
    <property type="molecule type" value="Genomic_DNA"/>
</dbReference>
<dbReference type="GO" id="GO:0003677">
    <property type="term" value="F:DNA binding"/>
    <property type="evidence" value="ECO:0007669"/>
    <property type="project" value="InterPro"/>
</dbReference>
<dbReference type="STRING" id="407022.SAMN05661044_01360"/>
<dbReference type="InterPro" id="IPR001789">
    <property type="entry name" value="Sig_transdc_resp-reg_receiver"/>
</dbReference>
<keyword evidence="1" id="KW-0597">Phosphoprotein</keyword>
<evidence type="ECO:0000313" key="3">
    <source>
        <dbReference type="EMBL" id="SEK86393.1"/>
    </source>
</evidence>
<evidence type="ECO:0000256" key="1">
    <source>
        <dbReference type="PROSITE-ProRule" id="PRU00169"/>
    </source>
</evidence>
<proteinExistence type="predicted"/>
<dbReference type="Pfam" id="PF00072">
    <property type="entry name" value="Response_reg"/>
    <property type="match status" value="1"/>
</dbReference>
<dbReference type="SUPFAM" id="SSF52172">
    <property type="entry name" value="CheY-like"/>
    <property type="match status" value="1"/>
</dbReference>
<dbReference type="AlphaFoldDB" id="A0A1H7KHM1"/>
<dbReference type="InterPro" id="IPR011006">
    <property type="entry name" value="CheY-like_superfamily"/>
</dbReference>
<feature type="domain" description="Response regulatory" evidence="2">
    <location>
        <begin position="4"/>
        <end position="118"/>
    </location>
</feature>
<keyword evidence="4" id="KW-1185">Reference proteome</keyword>
<organism evidence="3 4">
    <name type="scientific">Olivibacter domesticus</name>
    <name type="common">Pseudosphingobacterium domesticum</name>
    <dbReference type="NCBI Taxonomy" id="407022"/>
    <lineage>
        <taxon>Bacteria</taxon>
        <taxon>Pseudomonadati</taxon>
        <taxon>Bacteroidota</taxon>
        <taxon>Sphingobacteriia</taxon>
        <taxon>Sphingobacteriales</taxon>
        <taxon>Sphingobacteriaceae</taxon>
        <taxon>Olivibacter</taxon>
    </lineage>
</organism>
<dbReference type="Gene3D" id="2.40.50.1020">
    <property type="entry name" value="LytTr DNA-binding domain"/>
    <property type="match status" value="1"/>
</dbReference>
<dbReference type="PROSITE" id="PS50110">
    <property type="entry name" value="RESPONSE_REGULATORY"/>
    <property type="match status" value="1"/>
</dbReference>
<sequence length="252" mass="29176">MPFSAIAIDDDKKDLDLVAQHFQSFGQLELLNTFSTVKDALNFLSQESFKVDIVFCDQEMPGYDGLTAYKLLEGYYRYFVLVTHYDKYALSAYQHNVYDYLLKPLQEKHTLRLLKKISLEHLGGDKDFVVYIKAENNEHRAVDMAGVPCILADGNYCHVYTLEKQKPRWVVTTTLKSMELQLAHMNLFIRAAKNSLVNRNHIRSINLETKQVRVHGINVPLKIGDTYLEALSDFYRSKRIFTKLSRKNGAKR</sequence>
<accession>A0A1H7KHM1</accession>
<dbReference type="Pfam" id="PF04397">
    <property type="entry name" value="LytTR"/>
    <property type="match status" value="1"/>
</dbReference>
<dbReference type="GO" id="GO:0000160">
    <property type="term" value="P:phosphorelay signal transduction system"/>
    <property type="evidence" value="ECO:0007669"/>
    <property type="project" value="InterPro"/>
</dbReference>
<dbReference type="Proteomes" id="UP000199421">
    <property type="component" value="Unassembled WGS sequence"/>
</dbReference>
<dbReference type="SMART" id="SM00850">
    <property type="entry name" value="LytTR"/>
    <property type="match status" value="1"/>
</dbReference>
<gene>
    <name evidence="3" type="ORF">SAMN05661044_01360</name>
</gene>
<dbReference type="SMART" id="SM00448">
    <property type="entry name" value="REC"/>
    <property type="match status" value="1"/>
</dbReference>
<dbReference type="OrthoDB" id="9787344at2"/>
<dbReference type="RefSeq" id="WP_093320688.1">
    <property type="nucleotide sequence ID" value="NZ_FOAF01000001.1"/>
</dbReference>
<feature type="modified residue" description="4-aspartylphosphate" evidence="1">
    <location>
        <position position="57"/>
    </location>
</feature>
<protein>
    <submittedName>
        <fullName evidence="3">Two component transcriptional regulator, LytTR family</fullName>
    </submittedName>
</protein>